<proteinExistence type="predicted"/>
<dbReference type="SUPFAM" id="SSF51182">
    <property type="entry name" value="RmlC-like cupins"/>
    <property type="match status" value="1"/>
</dbReference>
<comment type="caution">
    <text evidence="2">The sequence shown here is derived from an EMBL/GenBank/DDBJ whole genome shotgun (WGS) entry which is preliminary data.</text>
</comment>
<dbReference type="OrthoDB" id="9791637at2"/>
<dbReference type="InterPro" id="IPR013096">
    <property type="entry name" value="Cupin_2"/>
</dbReference>
<name>A0A161Z189_9NOCA</name>
<dbReference type="Pfam" id="PF07883">
    <property type="entry name" value="Cupin_2"/>
    <property type="match status" value="1"/>
</dbReference>
<dbReference type="InterPro" id="IPR014710">
    <property type="entry name" value="RmlC-like_jellyroll"/>
</dbReference>
<dbReference type="InterPro" id="IPR053146">
    <property type="entry name" value="QDO-like"/>
</dbReference>
<evidence type="ECO:0000313" key="2">
    <source>
        <dbReference type="EMBL" id="KZM71964.1"/>
    </source>
</evidence>
<dbReference type="AlphaFoldDB" id="A0A161Z189"/>
<dbReference type="Proteomes" id="UP000076512">
    <property type="component" value="Unassembled WGS sequence"/>
</dbReference>
<dbReference type="RefSeq" id="WP_067593091.1">
    <property type="nucleotide sequence ID" value="NZ_JABMCZ010000001.1"/>
</dbReference>
<accession>A0A161Z189</accession>
<dbReference type="PANTHER" id="PTHR36440">
    <property type="entry name" value="PUTATIVE (AFU_ORTHOLOGUE AFUA_8G07350)-RELATED"/>
    <property type="match status" value="1"/>
</dbReference>
<dbReference type="PANTHER" id="PTHR36440:SF1">
    <property type="entry name" value="PUTATIVE (AFU_ORTHOLOGUE AFUA_8G07350)-RELATED"/>
    <property type="match status" value="1"/>
</dbReference>
<sequence>MRTELDTTLAEDGPRKGVVHVPAGAGPSICVAGDTYTVKASTEMTGGALAFLEASVPPGAGPAPHIHTLEDEAYYLLHGELEILDTDRTFVAKPGDFVFIPKGTTHRFKNRGTQTAKMIFLFTPAGFDRFFMEIGKTPQPGAPAPEWTEEDYRRVAEVGRRYGRLPGETAGADDPAQA</sequence>
<protein>
    <submittedName>
        <fullName evidence="2">Cupin</fullName>
    </submittedName>
</protein>
<dbReference type="Gene3D" id="2.60.120.10">
    <property type="entry name" value="Jelly Rolls"/>
    <property type="match status" value="1"/>
</dbReference>
<dbReference type="STRING" id="455432.AWN90_37630"/>
<dbReference type="InterPro" id="IPR011051">
    <property type="entry name" value="RmlC_Cupin_sf"/>
</dbReference>
<dbReference type="EMBL" id="LWGR01000010">
    <property type="protein sequence ID" value="KZM71964.1"/>
    <property type="molecule type" value="Genomic_DNA"/>
</dbReference>
<organism evidence="2 3">
    <name type="scientific">Nocardia terpenica</name>
    <dbReference type="NCBI Taxonomy" id="455432"/>
    <lineage>
        <taxon>Bacteria</taxon>
        <taxon>Bacillati</taxon>
        <taxon>Actinomycetota</taxon>
        <taxon>Actinomycetes</taxon>
        <taxon>Mycobacteriales</taxon>
        <taxon>Nocardiaceae</taxon>
        <taxon>Nocardia</taxon>
    </lineage>
</organism>
<gene>
    <name evidence="2" type="ORF">AWN90_37630</name>
</gene>
<evidence type="ECO:0000259" key="1">
    <source>
        <dbReference type="Pfam" id="PF07883"/>
    </source>
</evidence>
<keyword evidence="3" id="KW-1185">Reference proteome</keyword>
<reference evidence="2 3" key="1">
    <citation type="submission" date="2016-04" db="EMBL/GenBank/DDBJ databases">
        <authorList>
            <person name="Evans L.H."/>
            <person name="Alamgir A."/>
            <person name="Owens N."/>
            <person name="Weber N.D."/>
            <person name="Virtaneva K."/>
            <person name="Barbian K."/>
            <person name="Babar A."/>
            <person name="Rosenke K."/>
        </authorList>
    </citation>
    <scope>NUCLEOTIDE SEQUENCE [LARGE SCALE GENOMIC DNA]</scope>
    <source>
        <strain evidence="2 3">IFM 0406</strain>
    </source>
</reference>
<evidence type="ECO:0000313" key="3">
    <source>
        <dbReference type="Proteomes" id="UP000076512"/>
    </source>
</evidence>
<feature type="domain" description="Cupin type-2" evidence="1">
    <location>
        <begin position="55"/>
        <end position="121"/>
    </location>
</feature>